<dbReference type="EMBL" id="LCUC01000107">
    <property type="protein sequence ID" value="KKY36782.1"/>
    <property type="molecule type" value="Genomic_DNA"/>
</dbReference>
<evidence type="ECO:0000256" key="1">
    <source>
        <dbReference type="SAM" id="SignalP"/>
    </source>
</evidence>
<sequence>MPSLSIITILLPFLSLAQGAALLNARQSVTPPEECDVIPAWEVTSFNWFNSSSNLDCVTQSNARKFEEQITSQFRDRQKKREVLTPTFPAPEGVCFNSSSSGLIPCDGNLGPCDRCGIGACFTGLPLQPAGFGPPDTISIGTNVAGYESCFESNPQSIRRYEVGDGTLFCGGVAYRVNFVGNSNVDASTGHIDFSPIQSWDCNNGSTIRASGSVDFEIACSRDSGNNATCVIPEGQNVVIPVLSYTIT</sequence>
<keyword evidence="3" id="KW-1185">Reference proteome</keyword>
<dbReference type="AlphaFoldDB" id="A0A0G2FRH3"/>
<name>A0A0G2FRH3_9PEZI</name>
<reference evidence="2 3" key="1">
    <citation type="submission" date="2015-05" db="EMBL/GenBank/DDBJ databases">
        <title>Distinctive expansion of gene families associated with plant cell wall degradation and secondary metabolism in the genomes of grapevine trunk pathogens.</title>
        <authorList>
            <person name="Lawrence D.P."/>
            <person name="Travadon R."/>
            <person name="Rolshausen P.E."/>
            <person name="Baumgartner K."/>
        </authorList>
    </citation>
    <scope>NUCLEOTIDE SEQUENCE [LARGE SCALE GENOMIC DNA]</scope>
    <source>
        <strain evidence="2">DA912</strain>
    </source>
</reference>
<dbReference type="STRING" id="1214573.A0A0G2FRH3"/>
<reference evidence="2 3" key="2">
    <citation type="submission" date="2015-05" db="EMBL/GenBank/DDBJ databases">
        <authorList>
            <person name="Morales-Cruz A."/>
            <person name="Amrine K.C."/>
            <person name="Cantu D."/>
        </authorList>
    </citation>
    <scope>NUCLEOTIDE SEQUENCE [LARGE SCALE GENOMIC DNA]</scope>
    <source>
        <strain evidence="2">DA912</strain>
    </source>
</reference>
<feature type="signal peptide" evidence="1">
    <location>
        <begin position="1"/>
        <end position="19"/>
    </location>
</feature>
<dbReference type="OrthoDB" id="3556996at2759"/>
<evidence type="ECO:0000313" key="2">
    <source>
        <dbReference type="EMBL" id="KKY36782.1"/>
    </source>
</evidence>
<proteinExistence type="predicted"/>
<organism evidence="2 3">
    <name type="scientific">Diaporthe ampelina</name>
    <dbReference type="NCBI Taxonomy" id="1214573"/>
    <lineage>
        <taxon>Eukaryota</taxon>
        <taxon>Fungi</taxon>
        <taxon>Dikarya</taxon>
        <taxon>Ascomycota</taxon>
        <taxon>Pezizomycotina</taxon>
        <taxon>Sordariomycetes</taxon>
        <taxon>Sordariomycetidae</taxon>
        <taxon>Diaporthales</taxon>
        <taxon>Diaporthaceae</taxon>
        <taxon>Diaporthe</taxon>
    </lineage>
</organism>
<accession>A0A0G2FRH3</accession>
<comment type="caution">
    <text evidence="2">The sequence shown here is derived from an EMBL/GenBank/DDBJ whole genome shotgun (WGS) entry which is preliminary data.</text>
</comment>
<protein>
    <submittedName>
        <fullName evidence="2">Uncharacterized protein</fullName>
    </submittedName>
</protein>
<keyword evidence="1" id="KW-0732">Signal</keyword>
<dbReference type="Proteomes" id="UP000034680">
    <property type="component" value="Unassembled WGS sequence"/>
</dbReference>
<evidence type="ECO:0000313" key="3">
    <source>
        <dbReference type="Proteomes" id="UP000034680"/>
    </source>
</evidence>
<feature type="chain" id="PRO_5002544439" evidence="1">
    <location>
        <begin position="20"/>
        <end position="248"/>
    </location>
</feature>
<gene>
    <name evidence="2" type="ORF">UCDDA912_g03220</name>
</gene>